<evidence type="ECO:0000313" key="2">
    <source>
        <dbReference type="Proteomes" id="UP000798662"/>
    </source>
</evidence>
<comment type="caution">
    <text evidence="1">The sequence shown here is derived from an EMBL/GenBank/DDBJ whole genome shotgun (WGS) entry which is preliminary data.</text>
</comment>
<dbReference type="EMBL" id="CM020618">
    <property type="protein sequence ID" value="KAK1859084.1"/>
    <property type="molecule type" value="Genomic_DNA"/>
</dbReference>
<name>A0ACC3BM78_PYRYE</name>
<keyword evidence="2" id="KW-1185">Reference proteome</keyword>
<proteinExistence type="predicted"/>
<protein>
    <submittedName>
        <fullName evidence="1">Uncharacterized protein</fullName>
    </submittedName>
</protein>
<accession>A0ACC3BM78</accession>
<reference evidence="1" key="1">
    <citation type="submission" date="2019-11" db="EMBL/GenBank/DDBJ databases">
        <title>Nori genome reveals adaptations in red seaweeds to the harsh intertidal environment.</title>
        <authorList>
            <person name="Wang D."/>
            <person name="Mao Y."/>
        </authorList>
    </citation>
    <scope>NUCLEOTIDE SEQUENCE</scope>
    <source>
        <tissue evidence="1">Gametophyte</tissue>
    </source>
</reference>
<gene>
    <name evidence="1" type="ORF">I4F81_001682</name>
</gene>
<organism evidence="1 2">
    <name type="scientific">Pyropia yezoensis</name>
    <name type="common">Susabi-nori</name>
    <name type="synonym">Porphyra yezoensis</name>
    <dbReference type="NCBI Taxonomy" id="2788"/>
    <lineage>
        <taxon>Eukaryota</taxon>
        <taxon>Rhodophyta</taxon>
        <taxon>Bangiophyceae</taxon>
        <taxon>Bangiales</taxon>
        <taxon>Bangiaceae</taxon>
        <taxon>Pyropia</taxon>
    </lineage>
</organism>
<evidence type="ECO:0000313" key="1">
    <source>
        <dbReference type="EMBL" id="KAK1859084.1"/>
    </source>
</evidence>
<sequence length="126" mass="13319">MASREAAMGGMAAVRSALYSGIIKRNSIWTLTLVAAGFAGTNVMDSATDSVWGSVNKGKSWPEVQASLPPPEVDDDDDPEVVAAANLSARLEWEAGGVGRRPPVALRVAFVGVEGYPGWRLYAGWL</sequence>
<dbReference type="Proteomes" id="UP000798662">
    <property type="component" value="Chromosome 1"/>
</dbReference>